<keyword evidence="1" id="KW-1015">Disulfide bond</keyword>
<gene>
    <name evidence="3" type="ORF">QGM71_03670</name>
</gene>
<evidence type="ECO:0000313" key="4">
    <source>
        <dbReference type="Proteomes" id="UP001335737"/>
    </source>
</evidence>
<dbReference type="EMBL" id="JARZFX010000001">
    <property type="protein sequence ID" value="MEC5422590.1"/>
    <property type="molecule type" value="Genomic_DNA"/>
</dbReference>
<feature type="domain" description="Thioredoxin" evidence="2">
    <location>
        <begin position="56"/>
        <end position="197"/>
    </location>
</feature>
<comment type="caution">
    <text evidence="3">The sequence shown here is derived from an EMBL/GenBank/DDBJ whole genome shotgun (WGS) entry which is preliminary data.</text>
</comment>
<accession>A0ABU6KBS8</accession>
<dbReference type="Proteomes" id="UP001335737">
    <property type="component" value="Unassembled WGS sequence"/>
</dbReference>
<evidence type="ECO:0000256" key="1">
    <source>
        <dbReference type="ARBA" id="ARBA00023157"/>
    </source>
</evidence>
<dbReference type="RefSeq" id="WP_327606147.1">
    <property type="nucleotide sequence ID" value="NZ_JARZFX010000001.1"/>
</dbReference>
<protein>
    <submittedName>
        <fullName evidence="3">Redoxin domain-containing protein</fullName>
    </submittedName>
</protein>
<dbReference type="InterPro" id="IPR000866">
    <property type="entry name" value="AhpC/TSA"/>
</dbReference>
<dbReference type="Pfam" id="PF00578">
    <property type="entry name" value="AhpC-TSA"/>
    <property type="match status" value="1"/>
</dbReference>
<dbReference type="CDD" id="cd02966">
    <property type="entry name" value="TlpA_like_family"/>
    <property type="match status" value="1"/>
</dbReference>
<name>A0ABU6KBS8_9BACI</name>
<dbReference type="InterPro" id="IPR013766">
    <property type="entry name" value="Thioredoxin_domain"/>
</dbReference>
<dbReference type="PANTHER" id="PTHR42852">
    <property type="entry name" value="THIOL:DISULFIDE INTERCHANGE PROTEIN DSBE"/>
    <property type="match status" value="1"/>
</dbReference>
<evidence type="ECO:0000313" key="3">
    <source>
        <dbReference type="EMBL" id="MEC5422590.1"/>
    </source>
</evidence>
<reference evidence="3 4" key="1">
    <citation type="journal article" date="2024" name="Int. J. Syst. Evol. Microbiol.">
        <title>Virgibacillus tibetensis sp. nov., isolated from salt lake on the Tibetan Plateau of China.</title>
        <authorList>
            <person name="Phurbu D."/>
            <person name="Liu Z.-X."/>
            <person name="Wang R."/>
            <person name="Zheng Y.-Y."/>
            <person name="Liu H.-C."/>
            <person name="Zhou Y.-G."/>
            <person name="Yu Y.-J."/>
            <person name="Li A.-H."/>
        </authorList>
    </citation>
    <scope>NUCLEOTIDE SEQUENCE [LARGE SCALE GENOMIC DNA]</scope>
    <source>
        <strain evidence="3 4">C22-A2</strain>
    </source>
</reference>
<evidence type="ECO:0000259" key="2">
    <source>
        <dbReference type="PROSITE" id="PS51352"/>
    </source>
</evidence>
<dbReference type="InterPro" id="IPR036249">
    <property type="entry name" value="Thioredoxin-like_sf"/>
</dbReference>
<dbReference type="InterPro" id="IPR017937">
    <property type="entry name" value="Thioredoxin_CS"/>
</dbReference>
<dbReference type="PANTHER" id="PTHR42852:SF13">
    <property type="entry name" value="PROTEIN DIPZ"/>
    <property type="match status" value="1"/>
</dbReference>
<proteinExistence type="predicted"/>
<dbReference type="SUPFAM" id="SSF52833">
    <property type="entry name" value="Thioredoxin-like"/>
    <property type="match status" value="1"/>
</dbReference>
<dbReference type="PROSITE" id="PS00194">
    <property type="entry name" value="THIOREDOXIN_1"/>
    <property type="match status" value="1"/>
</dbReference>
<dbReference type="InterPro" id="IPR050553">
    <property type="entry name" value="Thioredoxin_ResA/DsbE_sf"/>
</dbReference>
<dbReference type="Gene3D" id="3.40.30.10">
    <property type="entry name" value="Glutaredoxin"/>
    <property type="match status" value="1"/>
</dbReference>
<dbReference type="PROSITE" id="PS51352">
    <property type="entry name" value="THIOREDOXIN_2"/>
    <property type="match status" value="1"/>
</dbReference>
<keyword evidence="4" id="KW-1185">Reference proteome</keyword>
<sequence length="197" mass="22006">MYKQLIGMAILLVLAGIVLVNFVQQNSESNNSSEYNSSGDINTEGGAIAPAESSGIQPGEVAPDFELETIDGTIVKLSDYRGKKVILNFWATWCGPCREEMPEMQDFYDEHGESVEILAVNLTGTEMKENDVHNYIDEYNYTYPILLDRSLKVSDEYRGGIAVPTTYFIGTEGTIQQPRKVGVMTYEFMEDMVNSLN</sequence>
<organism evidence="3 4">
    <name type="scientific">Virgibacillus tibetensis</name>
    <dbReference type="NCBI Taxonomy" id="3042313"/>
    <lineage>
        <taxon>Bacteria</taxon>
        <taxon>Bacillati</taxon>
        <taxon>Bacillota</taxon>
        <taxon>Bacilli</taxon>
        <taxon>Bacillales</taxon>
        <taxon>Bacillaceae</taxon>
        <taxon>Virgibacillus</taxon>
    </lineage>
</organism>